<dbReference type="GO" id="GO:0006261">
    <property type="term" value="P:DNA-templated DNA replication"/>
    <property type="evidence" value="ECO:0007669"/>
    <property type="project" value="TreeGrafter"/>
</dbReference>
<protein>
    <recommendedName>
        <fullName evidence="1">DNA-directed DNA polymerase</fullName>
        <ecNumber evidence="1">2.7.7.7</ecNumber>
    </recommendedName>
</protein>
<keyword evidence="3" id="KW-0548">Nucleotidyltransferase</keyword>
<dbReference type="GO" id="GO:0003677">
    <property type="term" value="F:DNA binding"/>
    <property type="evidence" value="ECO:0007669"/>
    <property type="project" value="InterPro"/>
</dbReference>
<dbReference type="InterPro" id="IPR008921">
    <property type="entry name" value="DNA_pol3_clamp-load_cplx_C"/>
</dbReference>
<dbReference type="PANTHER" id="PTHR34388:SF1">
    <property type="entry name" value="DNA POLYMERASE III SUBUNIT DELTA"/>
    <property type="match status" value="1"/>
</dbReference>
<evidence type="ECO:0000256" key="4">
    <source>
        <dbReference type="ARBA" id="ARBA00022705"/>
    </source>
</evidence>
<keyword evidence="4" id="KW-0235">DNA replication</keyword>
<dbReference type="GO" id="GO:0003887">
    <property type="term" value="F:DNA-directed DNA polymerase activity"/>
    <property type="evidence" value="ECO:0007669"/>
    <property type="project" value="UniProtKB-KW"/>
</dbReference>
<evidence type="ECO:0000256" key="5">
    <source>
        <dbReference type="ARBA" id="ARBA00022932"/>
    </source>
</evidence>
<dbReference type="EMBL" id="UINC01000034">
    <property type="protein sequence ID" value="SUZ47787.1"/>
    <property type="molecule type" value="Genomic_DNA"/>
</dbReference>
<organism evidence="8">
    <name type="scientific">marine metagenome</name>
    <dbReference type="NCBI Taxonomy" id="408172"/>
    <lineage>
        <taxon>unclassified sequences</taxon>
        <taxon>metagenomes</taxon>
        <taxon>ecological metagenomes</taxon>
    </lineage>
</organism>
<evidence type="ECO:0000256" key="6">
    <source>
        <dbReference type="ARBA" id="ARBA00034754"/>
    </source>
</evidence>
<comment type="catalytic activity">
    <reaction evidence="7">
        <text>DNA(n) + a 2'-deoxyribonucleoside 5'-triphosphate = DNA(n+1) + diphosphate</text>
        <dbReference type="Rhea" id="RHEA:22508"/>
        <dbReference type="Rhea" id="RHEA-COMP:17339"/>
        <dbReference type="Rhea" id="RHEA-COMP:17340"/>
        <dbReference type="ChEBI" id="CHEBI:33019"/>
        <dbReference type="ChEBI" id="CHEBI:61560"/>
        <dbReference type="ChEBI" id="CHEBI:173112"/>
        <dbReference type="EC" id="2.7.7.7"/>
    </reaction>
</comment>
<dbReference type="PANTHER" id="PTHR34388">
    <property type="entry name" value="DNA POLYMERASE III SUBUNIT DELTA"/>
    <property type="match status" value="1"/>
</dbReference>
<dbReference type="InterPro" id="IPR005790">
    <property type="entry name" value="DNA_polIII_delta"/>
</dbReference>
<proteinExistence type="inferred from homology"/>
<dbReference type="GO" id="GO:0009360">
    <property type="term" value="C:DNA polymerase III complex"/>
    <property type="evidence" value="ECO:0007669"/>
    <property type="project" value="TreeGrafter"/>
</dbReference>
<keyword evidence="5" id="KW-0239">DNA-directed DNA polymerase</keyword>
<evidence type="ECO:0000256" key="2">
    <source>
        <dbReference type="ARBA" id="ARBA00022679"/>
    </source>
</evidence>
<evidence type="ECO:0000256" key="7">
    <source>
        <dbReference type="ARBA" id="ARBA00049244"/>
    </source>
</evidence>
<dbReference type="SUPFAM" id="SSF48019">
    <property type="entry name" value="post-AAA+ oligomerization domain-like"/>
    <property type="match status" value="1"/>
</dbReference>
<evidence type="ECO:0000256" key="3">
    <source>
        <dbReference type="ARBA" id="ARBA00022695"/>
    </source>
</evidence>
<evidence type="ECO:0000313" key="8">
    <source>
        <dbReference type="EMBL" id="SUZ47787.1"/>
    </source>
</evidence>
<gene>
    <name evidence="8" type="ORF">METZ01_LOCUS641</name>
</gene>
<keyword evidence="2" id="KW-0808">Transferase</keyword>
<evidence type="ECO:0000256" key="1">
    <source>
        <dbReference type="ARBA" id="ARBA00012417"/>
    </source>
</evidence>
<accession>A0A381MZR8</accession>
<dbReference type="AlphaFoldDB" id="A0A381MZR8"/>
<sequence>MFYGPNGYSIEENYKKTFDNLKGKNDEPFEAQELISKNILTETDIFYQQINSMPFGGGNSVLKINLLETESVGCLKDFLKTPIDGVKIIVKAGQLAPRSSLRKNIEKSPIAISIPIYEDSQRDLNIFIKDFFKINNFSISNSGCLKISSLMGNDKNLIKNSLELLLLYSLQQREKDISESVIDLVLRDEKLLQTRDLCNYVGLGNVKKSLQSVYKLRLQGYQPVQFINALSSHFQKIHNVSIKRGSGIPISRAMQELKPPVFFKEKESFGKQVHLWETKKTEKVFSILNNAEKEIKNSVNLGELIINDVVLRISAAAKK</sequence>
<dbReference type="NCBIfam" id="TIGR01128">
    <property type="entry name" value="holA"/>
    <property type="match status" value="1"/>
</dbReference>
<name>A0A381MZR8_9ZZZZ</name>
<comment type="similarity">
    <text evidence="6">Belongs to the DNA polymerase HolA subunit family.</text>
</comment>
<dbReference type="EC" id="2.7.7.7" evidence="1"/>
<dbReference type="Gene3D" id="1.20.272.10">
    <property type="match status" value="1"/>
</dbReference>
<reference evidence="8" key="1">
    <citation type="submission" date="2018-05" db="EMBL/GenBank/DDBJ databases">
        <authorList>
            <person name="Lanie J.A."/>
            <person name="Ng W.-L."/>
            <person name="Kazmierczak K.M."/>
            <person name="Andrzejewski T.M."/>
            <person name="Davidsen T.M."/>
            <person name="Wayne K.J."/>
            <person name="Tettelin H."/>
            <person name="Glass J.I."/>
            <person name="Rusch D."/>
            <person name="Podicherti R."/>
            <person name="Tsui H.-C.T."/>
            <person name="Winkler M.E."/>
        </authorList>
    </citation>
    <scope>NUCLEOTIDE SEQUENCE</scope>
</reference>